<protein>
    <submittedName>
        <fullName evidence="1">Uncharacterized protein</fullName>
    </submittedName>
</protein>
<sequence>MAVVELDMSDWSDGDIRIFNTVVNAEIEEIDRARRIVDKYWVGFERSNRAILNDKKIGVDSKRKTSVLAPVIEKVETSGRNSARIIWCLFEWKGFQKRNRNAWKRVPFSKGHYEYTYNPSVLVKHSVGWDSISILETEAQLEPIRLTLKNYQRMIVSMSAKYRRVSKLTQKREFIYG</sequence>
<dbReference type="Pfam" id="PF19456">
    <property type="entry name" value="MobI"/>
    <property type="match status" value="1"/>
</dbReference>
<comment type="caution">
    <text evidence="1">The sequence shown here is derived from an EMBL/GenBank/DDBJ whole genome shotgun (WGS) entry which is preliminary data.</text>
</comment>
<dbReference type="InterPro" id="IPR045809">
    <property type="entry name" value="MobI"/>
</dbReference>
<reference evidence="1" key="1">
    <citation type="submission" date="2022-01" db="EMBL/GenBank/DDBJ databases">
        <title>Colwellia maritima, isolated from seawater.</title>
        <authorList>
            <person name="Kristyanto S."/>
            <person name="Jung J."/>
            <person name="Jeon C.O."/>
        </authorList>
    </citation>
    <scope>NUCLEOTIDE SEQUENCE</scope>
    <source>
        <strain evidence="1">MSW7</strain>
    </source>
</reference>
<evidence type="ECO:0000313" key="1">
    <source>
        <dbReference type="EMBL" id="MCI2286051.1"/>
    </source>
</evidence>
<dbReference type="EMBL" id="JAKKSL010000007">
    <property type="protein sequence ID" value="MCI2286051.1"/>
    <property type="molecule type" value="Genomic_DNA"/>
</dbReference>
<keyword evidence="2" id="KW-1185">Reference proteome</keyword>
<dbReference type="RefSeq" id="WP_242289197.1">
    <property type="nucleotide sequence ID" value="NZ_JAKKSL010000007.1"/>
</dbReference>
<proteinExistence type="predicted"/>
<organism evidence="1 2">
    <name type="scientific">Colwellia maritima</name>
    <dbReference type="NCBI Taxonomy" id="2912588"/>
    <lineage>
        <taxon>Bacteria</taxon>
        <taxon>Pseudomonadati</taxon>
        <taxon>Pseudomonadota</taxon>
        <taxon>Gammaproteobacteria</taxon>
        <taxon>Alteromonadales</taxon>
        <taxon>Colwelliaceae</taxon>
        <taxon>Colwellia</taxon>
    </lineage>
</organism>
<gene>
    <name evidence="1" type="ORF">L3081_24830</name>
</gene>
<name>A0ABS9X751_9GAMM</name>
<dbReference type="Proteomes" id="UP001139646">
    <property type="component" value="Unassembled WGS sequence"/>
</dbReference>
<evidence type="ECO:0000313" key="2">
    <source>
        <dbReference type="Proteomes" id="UP001139646"/>
    </source>
</evidence>
<accession>A0ABS9X751</accession>